<dbReference type="SMART" id="SM00267">
    <property type="entry name" value="GGDEF"/>
    <property type="match status" value="1"/>
</dbReference>
<dbReference type="PROSITE" id="PS50887">
    <property type="entry name" value="GGDEF"/>
    <property type="match status" value="1"/>
</dbReference>
<proteinExistence type="predicted"/>
<keyword evidence="3" id="KW-0472">Membrane</keyword>
<dbReference type="AlphaFoldDB" id="A0A6M1RX65"/>
<dbReference type="EC" id="2.7.7.65" evidence="1"/>
<evidence type="ECO:0000313" key="6">
    <source>
        <dbReference type="Proteomes" id="UP000477849"/>
    </source>
</evidence>
<evidence type="ECO:0000256" key="3">
    <source>
        <dbReference type="SAM" id="Phobius"/>
    </source>
</evidence>
<name>A0A6M1RX65_9HYPH</name>
<dbReference type="PANTHER" id="PTHR45138">
    <property type="entry name" value="REGULATORY COMPONENTS OF SENSORY TRANSDUCTION SYSTEM"/>
    <property type="match status" value="1"/>
</dbReference>
<keyword evidence="6" id="KW-1185">Reference proteome</keyword>
<reference evidence="5 6" key="1">
    <citation type="submission" date="2020-02" db="EMBL/GenBank/DDBJ databases">
        <title>Genome sequence of the type strain CCBAU10050 of Rhizobium daejeonense.</title>
        <authorList>
            <person name="Gao J."/>
            <person name="Sun J."/>
        </authorList>
    </citation>
    <scope>NUCLEOTIDE SEQUENCE [LARGE SCALE GENOMIC DNA]</scope>
    <source>
        <strain evidence="5 6">CCBAU10050</strain>
    </source>
</reference>
<dbReference type="SUPFAM" id="SSF55073">
    <property type="entry name" value="Nucleotide cyclase"/>
    <property type="match status" value="1"/>
</dbReference>
<evidence type="ECO:0000313" key="5">
    <source>
        <dbReference type="EMBL" id="NGO63689.1"/>
    </source>
</evidence>
<dbReference type="EMBL" id="JAAKZH010000002">
    <property type="protein sequence ID" value="NGO63689.1"/>
    <property type="molecule type" value="Genomic_DNA"/>
</dbReference>
<dbReference type="PANTHER" id="PTHR45138:SF9">
    <property type="entry name" value="DIGUANYLATE CYCLASE DGCM-RELATED"/>
    <property type="match status" value="1"/>
</dbReference>
<dbReference type="Gene3D" id="3.30.70.270">
    <property type="match status" value="1"/>
</dbReference>
<organism evidence="5 6">
    <name type="scientific">Rhizobium daejeonense</name>
    <dbReference type="NCBI Taxonomy" id="240521"/>
    <lineage>
        <taxon>Bacteria</taxon>
        <taxon>Pseudomonadati</taxon>
        <taxon>Pseudomonadota</taxon>
        <taxon>Alphaproteobacteria</taxon>
        <taxon>Hyphomicrobiales</taxon>
        <taxon>Rhizobiaceae</taxon>
        <taxon>Rhizobium/Agrobacterium group</taxon>
        <taxon>Rhizobium</taxon>
    </lineage>
</organism>
<comment type="caution">
    <text evidence="5">The sequence shown here is derived from an EMBL/GenBank/DDBJ whole genome shotgun (WGS) entry which is preliminary data.</text>
</comment>
<dbReference type="InterPro" id="IPR029787">
    <property type="entry name" value="Nucleotide_cyclase"/>
</dbReference>
<dbReference type="InterPro" id="IPR000160">
    <property type="entry name" value="GGDEF_dom"/>
</dbReference>
<dbReference type="Proteomes" id="UP000477849">
    <property type="component" value="Unassembled WGS sequence"/>
</dbReference>
<dbReference type="Pfam" id="PF00990">
    <property type="entry name" value="GGDEF"/>
    <property type="match status" value="1"/>
</dbReference>
<feature type="transmembrane region" description="Helical" evidence="3">
    <location>
        <begin position="12"/>
        <end position="31"/>
    </location>
</feature>
<evidence type="ECO:0000256" key="2">
    <source>
        <dbReference type="ARBA" id="ARBA00034247"/>
    </source>
</evidence>
<dbReference type="GO" id="GO:0052621">
    <property type="term" value="F:diguanylate cyclase activity"/>
    <property type="evidence" value="ECO:0007669"/>
    <property type="project" value="UniProtKB-EC"/>
</dbReference>
<protein>
    <recommendedName>
        <fullName evidence="1">diguanylate cyclase</fullName>
        <ecNumber evidence="1">2.7.7.65</ecNumber>
    </recommendedName>
</protein>
<dbReference type="InterPro" id="IPR050469">
    <property type="entry name" value="Diguanylate_Cyclase"/>
</dbReference>
<keyword evidence="3" id="KW-0812">Transmembrane</keyword>
<comment type="catalytic activity">
    <reaction evidence="2">
        <text>2 GTP = 3',3'-c-di-GMP + 2 diphosphate</text>
        <dbReference type="Rhea" id="RHEA:24898"/>
        <dbReference type="ChEBI" id="CHEBI:33019"/>
        <dbReference type="ChEBI" id="CHEBI:37565"/>
        <dbReference type="ChEBI" id="CHEBI:58805"/>
        <dbReference type="EC" id="2.7.7.65"/>
    </reaction>
</comment>
<evidence type="ECO:0000256" key="1">
    <source>
        <dbReference type="ARBA" id="ARBA00012528"/>
    </source>
</evidence>
<evidence type="ECO:0000259" key="4">
    <source>
        <dbReference type="PROSITE" id="PS50887"/>
    </source>
</evidence>
<feature type="domain" description="GGDEF" evidence="4">
    <location>
        <begin position="127"/>
        <end position="259"/>
    </location>
</feature>
<dbReference type="RefSeq" id="WP_163903717.1">
    <property type="nucleotide sequence ID" value="NZ_CP048427.1"/>
</dbReference>
<dbReference type="CDD" id="cd01949">
    <property type="entry name" value="GGDEF"/>
    <property type="match status" value="1"/>
</dbReference>
<keyword evidence="3" id="KW-1133">Transmembrane helix</keyword>
<dbReference type="InterPro" id="IPR043128">
    <property type="entry name" value="Rev_trsase/Diguanyl_cyclase"/>
</dbReference>
<accession>A0A6M1RX65</accession>
<sequence>MFRVSRKTALKAAIVTGASVVASVSICLLLVPMLGGHPDGPGFWMSVFCPLVIAGPATTWQFHQTEVIGRQRDEIARMHVELEDMHAELRLLHEDLRIRARRDALTGGLNRGALFSALEEIAPSYEGPAALLIADADHFKKINDGFGHLVGDEALRSIAAAISNAVDDNDLWGRIGGEEFLVFLHATTRTRAAAIADGIRRAVVEADLVVDGRKVPLSVSIGVASVNGVFDPVDLFRQADDYLYRAKSGGRDCIVFDGLEVGRQPA</sequence>
<dbReference type="NCBIfam" id="TIGR00254">
    <property type="entry name" value="GGDEF"/>
    <property type="match status" value="1"/>
</dbReference>
<gene>
    <name evidence="5" type="ORF">G6N76_08370</name>
</gene>